<keyword evidence="1" id="KW-1133">Transmembrane helix</keyword>
<keyword evidence="1" id="KW-0812">Transmembrane</keyword>
<dbReference type="EMBL" id="JBHRTK010000012">
    <property type="protein sequence ID" value="MFC3206900.1"/>
    <property type="molecule type" value="Genomic_DNA"/>
</dbReference>
<comment type="caution">
    <text evidence="2">The sequence shown here is derived from an EMBL/GenBank/DDBJ whole genome shotgun (WGS) entry which is preliminary data.</text>
</comment>
<keyword evidence="3" id="KW-1185">Reference proteome</keyword>
<dbReference type="Proteomes" id="UP001595583">
    <property type="component" value="Unassembled WGS sequence"/>
</dbReference>
<reference evidence="3" key="1">
    <citation type="journal article" date="2019" name="Int. J. Syst. Evol. Microbiol.">
        <title>The Global Catalogue of Microorganisms (GCM) 10K type strain sequencing project: providing services to taxonomists for standard genome sequencing and annotation.</title>
        <authorList>
            <consortium name="The Broad Institute Genomics Platform"/>
            <consortium name="The Broad Institute Genome Sequencing Center for Infectious Disease"/>
            <person name="Wu L."/>
            <person name="Ma J."/>
        </authorList>
    </citation>
    <scope>NUCLEOTIDE SEQUENCE [LARGE SCALE GENOMIC DNA]</scope>
    <source>
        <strain evidence="3">KCTC 52165</strain>
    </source>
</reference>
<keyword evidence="1" id="KW-0472">Membrane</keyword>
<name>A0ABV7K9W3_9HYPH</name>
<accession>A0ABV7K9W3</accession>
<dbReference type="RefSeq" id="WP_378220701.1">
    <property type="nucleotide sequence ID" value="NZ_JBHRTK010000012.1"/>
</dbReference>
<sequence length="92" mass="10120">MTPAEIMGAVGFVLLLFGYAFGVWKYVDGKIGQVRDDLAAQKLHAAETFATKAGMQEQTNALLRAIESLGSRIDGIAERIDNIILQRPQRRS</sequence>
<evidence type="ECO:0000313" key="2">
    <source>
        <dbReference type="EMBL" id="MFC3206900.1"/>
    </source>
</evidence>
<proteinExistence type="predicted"/>
<gene>
    <name evidence="2" type="ORF">ACFOHJ_11805</name>
</gene>
<protein>
    <submittedName>
        <fullName evidence="2">Uncharacterized protein</fullName>
    </submittedName>
</protein>
<organism evidence="2 3">
    <name type="scientific">Aquamicrobium soli</name>
    <dbReference type="NCBI Taxonomy" id="1811518"/>
    <lineage>
        <taxon>Bacteria</taxon>
        <taxon>Pseudomonadati</taxon>
        <taxon>Pseudomonadota</taxon>
        <taxon>Alphaproteobacteria</taxon>
        <taxon>Hyphomicrobiales</taxon>
        <taxon>Phyllobacteriaceae</taxon>
        <taxon>Aquamicrobium</taxon>
    </lineage>
</organism>
<evidence type="ECO:0000313" key="3">
    <source>
        <dbReference type="Proteomes" id="UP001595583"/>
    </source>
</evidence>
<feature type="transmembrane region" description="Helical" evidence="1">
    <location>
        <begin position="6"/>
        <end position="27"/>
    </location>
</feature>
<evidence type="ECO:0000256" key="1">
    <source>
        <dbReference type="SAM" id="Phobius"/>
    </source>
</evidence>